<evidence type="ECO:0000313" key="2">
    <source>
        <dbReference type="EMBL" id="PWY66976.1"/>
    </source>
</evidence>
<reference evidence="2" key="1">
    <citation type="submission" date="2016-12" db="EMBL/GenBank/DDBJ databases">
        <title>The genomes of Aspergillus section Nigri reveals drivers in fungal speciation.</title>
        <authorList>
            <consortium name="DOE Joint Genome Institute"/>
            <person name="Vesth T.C."/>
            <person name="Nybo J."/>
            <person name="Theobald S."/>
            <person name="Brandl J."/>
            <person name="Frisvad J.C."/>
            <person name="Nielsen K.F."/>
            <person name="Lyhne E.K."/>
            <person name="Kogle M.E."/>
            <person name="Kuo A."/>
            <person name="Riley R."/>
            <person name="Clum A."/>
            <person name="Nolan M."/>
            <person name="Lipzen A."/>
            <person name="Salamov A."/>
            <person name="Henrissat B."/>
            <person name="Wiebenga A."/>
            <person name="De vries R.P."/>
            <person name="Grigoriev I.V."/>
            <person name="Mortensen U.H."/>
            <person name="Andersen M.R."/>
            <person name="Baker S.E."/>
        </authorList>
    </citation>
    <scope>NUCLEOTIDE SEQUENCE</scope>
    <source>
        <strain evidence="2">CBS 122712</strain>
    </source>
</reference>
<keyword evidence="1" id="KW-1133">Transmembrane helix</keyword>
<dbReference type="AlphaFoldDB" id="A0A317UZ89"/>
<keyword evidence="1" id="KW-0472">Membrane</keyword>
<gene>
    <name evidence="2" type="ORF">BO83DRAFT_104298</name>
</gene>
<evidence type="ECO:0000313" key="3">
    <source>
        <dbReference type="Proteomes" id="UP000246171"/>
    </source>
</evidence>
<keyword evidence="1" id="KW-0812">Transmembrane</keyword>
<comment type="caution">
    <text evidence="2">The sequence shown here is derived from an EMBL/GenBank/DDBJ whole genome shotgun (WGS) entry which is preliminary data.</text>
</comment>
<accession>A0A317UZ89</accession>
<name>A0A317UZ89_ASPEC</name>
<organism evidence="2 3">
    <name type="scientific">Aspergillus eucalypticola (strain CBS 122712 / IBT 29274)</name>
    <dbReference type="NCBI Taxonomy" id="1448314"/>
    <lineage>
        <taxon>Eukaryota</taxon>
        <taxon>Fungi</taxon>
        <taxon>Dikarya</taxon>
        <taxon>Ascomycota</taxon>
        <taxon>Pezizomycotina</taxon>
        <taxon>Eurotiomycetes</taxon>
        <taxon>Eurotiomycetidae</taxon>
        <taxon>Eurotiales</taxon>
        <taxon>Aspergillaceae</taxon>
        <taxon>Aspergillus</taxon>
        <taxon>Aspergillus subgen. Circumdati</taxon>
    </lineage>
</organism>
<dbReference type="GeneID" id="37047843"/>
<dbReference type="EMBL" id="MSFU01000023">
    <property type="protein sequence ID" value="PWY66976.1"/>
    <property type="molecule type" value="Genomic_DNA"/>
</dbReference>
<feature type="transmembrane region" description="Helical" evidence="1">
    <location>
        <begin position="18"/>
        <end position="36"/>
    </location>
</feature>
<proteinExistence type="predicted"/>
<evidence type="ECO:0000256" key="1">
    <source>
        <dbReference type="SAM" id="Phobius"/>
    </source>
</evidence>
<protein>
    <submittedName>
        <fullName evidence="2">Uncharacterized protein</fullName>
    </submittedName>
</protein>
<dbReference type="VEuPathDB" id="FungiDB:BO83DRAFT_104298"/>
<dbReference type="RefSeq" id="XP_025385284.1">
    <property type="nucleotide sequence ID" value="XM_025525881.1"/>
</dbReference>
<dbReference type="Proteomes" id="UP000246171">
    <property type="component" value="Unassembled WGS sequence"/>
</dbReference>
<keyword evidence="3" id="KW-1185">Reference proteome</keyword>
<sequence length="104" mass="12159">MQRCRQTERLVDGLEPLGYVYVFYFFPLLLFFFFSLQGNSTFTEFPDCTLTIHTFNKYRFRKYGGHRVDTFRCADLLPAYSVVGRSGPVTYGGKNSVKRKCEQI</sequence>